<feature type="non-terminal residue" evidence="13">
    <location>
        <position position="777"/>
    </location>
</feature>
<dbReference type="PANTHER" id="PTHR24246">
    <property type="entry name" value="OLFACTORY RECEPTOR AND ADENOSINE RECEPTOR"/>
    <property type="match status" value="1"/>
</dbReference>
<dbReference type="Pfam" id="PF00001">
    <property type="entry name" value="7tm_1"/>
    <property type="match status" value="1"/>
</dbReference>
<evidence type="ECO:0000256" key="8">
    <source>
        <dbReference type="ARBA" id="ARBA00023170"/>
    </source>
</evidence>
<dbReference type="CDD" id="cd00637">
    <property type="entry name" value="7tm_classA_rhodopsin-like"/>
    <property type="match status" value="1"/>
</dbReference>
<dbReference type="Gene3D" id="1.20.1070.10">
    <property type="entry name" value="Rhodopsin 7-helix transmembrane proteins"/>
    <property type="match status" value="2"/>
</dbReference>
<keyword evidence="6" id="KW-0297">G-protein coupled receptor</keyword>
<dbReference type="PANTHER" id="PTHR24246:SF27">
    <property type="entry name" value="ADENOSINE RECEPTOR, ISOFORM A"/>
    <property type="match status" value="1"/>
</dbReference>
<evidence type="ECO:0000256" key="9">
    <source>
        <dbReference type="ARBA" id="ARBA00023180"/>
    </source>
</evidence>
<evidence type="ECO:0000256" key="10">
    <source>
        <dbReference type="ARBA" id="ARBA00023224"/>
    </source>
</evidence>
<dbReference type="Proteomes" id="UP001381693">
    <property type="component" value="Unassembled WGS sequence"/>
</dbReference>
<dbReference type="SUPFAM" id="SSF81321">
    <property type="entry name" value="Family A G protein-coupled receptor-like"/>
    <property type="match status" value="2"/>
</dbReference>
<protein>
    <recommendedName>
        <fullName evidence="12">G-protein coupled receptors family 1 profile domain-containing protein</fullName>
    </recommendedName>
</protein>
<name>A0AAN9A0D8_HALRR</name>
<comment type="similarity">
    <text evidence="2">Belongs to the G-protein coupled receptor 1 family.</text>
</comment>
<keyword evidence="10" id="KW-0807">Transducer</keyword>
<keyword evidence="9" id="KW-0325">Glycoprotein</keyword>
<keyword evidence="3" id="KW-1003">Cell membrane</keyword>
<evidence type="ECO:0000256" key="7">
    <source>
        <dbReference type="ARBA" id="ARBA00023136"/>
    </source>
</evidence>
<dbReference type="AlphaFoldDB" id="A0AAN9A0D8"/>
<comment type="subcellular location">
    <subcellularLocation>
        <location evidence="1">Cell membrane</location>
        <topology evidence="1">Multi-pass membrane protein</topology>
    </subcellularLocation>
</comment>
<dbReference type="GO" id="GO:0005886">
    <property type="term" value="C:plasma membrane"/>
    <property type="evidence" value="ECO:0007669"/>
    <property type="project" value="UniProtKB-SubCell"/>
</dbReference>
<evidence type="ECO:0000256" key="1">
    <source>
        <dbReference type="ARBA" id="ARBA00004651"/>
    </source>
</evidence>
<feature type="transmembrane region" description="Helical" evidence="11">
    <location>
        <begin position="542"/>
        <end position="560"/>
    </location>
</feature>
<dbReference type="InterPro" id="IPR017452">
    <property type="entry name" value="GPCR_Rhodpsn_7TM"/>
</dbReference>
<evidence type="ECO:0000259" key="12">
    <source>
        <dbReference type="PROSITE" id="PS50262"/>
    </source>
</evidence>
<keyword evidence="14" id="KW-1185">Reference proteome</keyword>
<sequence length="777" mass="89246">MFKKIYTAAWFLITCLHITESIVRLYMNRSRMVTTTTLAPDTTLFHESTLIHDHSSNHNFYTRNSSVETAYSTATALSESSTLPTLNWGERYDFDTYRYEEFPPCNYNAEGKLILGDSGLCNSGNTTVYVTCYRDDNTFSICLRDKPKYSFANNKQFLHYIVSSLVKSYDRYALNQACNLGLFINYGPVNFRGLFRLGADGKFLMTDNEYVISQCLPIYKTFSECIEIEGNSVCWDEDIKVIFLRPACTLPVLQSYAFEFLMYYAILYNNSETIDNICDSSNTLGIFEEIVDGIPITFFPNKFKYYLYSNYTRINHYWPCCYTYYTLVWNQDPKAAGLSLDWSYLSHKCQAGEIIFIVFQGLLAVFGIAGNLMVLSVMFSGGHRNEASSFLRTSLSVADFLASVFVVIPAICDSMNIIQGVPNVVTMEIEQSTNISVFFEHLPISPYDLHHLTLFRENGEQYGAYFFNIEDHYKEFCIKHGASETYFPLFNYSNGWFKVFRAQFLCLCSCTTIIIMFFLSIERLILCWRPLKYKQLFTLERVKVAIFFSWGMGALSLVVISHGNYTAVFWHTFTKLTHGFRDTSQIYNKPLLVISIMLGIMGTSTVILSVLALIAFCVEQAKVAQERKDLKMRVTDDFEKENLYITISLILITVLYVTVYVPVGVAVLVDHNQFKKEKYPFLHFLAWWLLLSGSASNPFLYNLRSSQFKSDMAESIQRLLPESLKPKMKPYITRSRHKFNNFLKDMEKADEKGLPFDGLPEGSKLAAIGLGFRTDPQ</sequence>
<evidence type="ECO:0000313" key="13">
    <source>
        <dbReference type="EMBL" id="KAK7065182.1"/>
    </source>
</evidence>
<feature type="transmembrane region" description="Helical" evidence="11">
    <location>
        <begin position="354"/>
        <end position="378"/>
    </location>
</feature>
<dbReference type="InterPro" id="IPR000276">
    <property type="entry name" value="GPCR_Rhodpsn"/>
</dbReference>
<evidence type="ECO:0000256" key="2">
    <source>
        <dbReference type="ARBA" id="ARBA00010663"/>
    </source>
</evidence>
<dbReference type="PRINTS" id="PR00237">
    <property type="entry name" value="GPCRRHODOPSN"/>
</dbReference>
<keyword evidence="7 11" id="KW-0472">Membrane</keyword>
<evidence type="ECO:0000256" key="4">
    <source>
        <dbReference type="ARBA" id="ARBA00022692"/>
    </source>
</evidence>
<feature type="transmembrane region" description="Helical" evidence="11">
    <location>
        <begin position="591"/>
        <end position="618"/>
    </location>
</feature>
<accession>A0AAN9A0D8</accession>
<dbReference type="EMBL" id="JAXCGZ010020861">
    <property type="protein sequence ID" value="KAK7065182.1"/>
    <property type="molecule type" value="Genomic_DNA"/>
</dbReference>
<keyword evidence="8" id="KW-0675">Receptor</keyword>
<gene>
    <name evidence="13" type="ORF">SK128_001211</name>
</gene>
<keyword evidence="5 11" id="KW-1133">Transmembrane helix</keyword>
<feature type="transmembrane region" description="Helical" evidence="11">
    <location>
        <begin position="681"/>
        <end position="703"/>
    </location>
</feature>
<dbReference type="GO" id="GO:0004930">
    <property type="term" value="F:G protein-coupled receptor activity"/>
    <property type="evidence" value="ECO:0007669"/>
    <property type="project" value="UniProtKB-KW"/>
</dbReference>
<feature type="transmembrane region" description="Helical" evidence="11">
    <location>
        <begin position="643"/>
        <end position="669"/>
    </location>
</feature>
<reference evidence="13 14" key="1">
    <citation type="submission" date="2023-11" db="EMBL/GenBank/DDBJ databases">
        <title>Halocaridina rubra genome assembly.</title>
        <authorList>
            <person name="Smith C."/>
        </authorList>
    </citation>
    <scope>NUCLEOTIDE SEQUENCE [LARGE SCALE GENOMIC DNA]</scope>
    <source>
        <strain evidence="13">EP-1</strain>
        <tissue evidence="13">Whole</tissue>
    </source>
</reference>
<evidence type="ECO:0000256" key="3">
    <source>
        <dbReference type="ARBA" id="ARBA00022475"/>
    </source>
</evidence>
<organism evidence="13 14">
    <name type="scientific">Halocaridina rubra</name>
    <name type="common">Hawaiian red shrimp</name>
    <dbReference type="NCBI Taxonomy" id="373956"/>
    <lineage>
        <taxon>Eukaryota</taxon>
        <taxon>Metazoa</taxon>
        <taxon>Ecdysozoa</taxon>
        <taxon>Arthropoda</taxon>
        <taxon>Crustacea</taxon>
        <taxon>Multicrustacea</taxon>
        <taxon>Malacostraca</taxon>
        <taxon>Eumalacostraca</taxon>
        <taxon>Eucarida</taxon>
        <taxon>Decapoda</taxon>
        <taxon>Pleocyemata</taxon>
        <taxon>Caridea</taxon>
        <taxon>Atyoidea</taxon>
        <taxon>Atyidae</taxon>
        <taxon>Halocaridina</taxon>
    </lineage>
</organism>
<evidence type="ECO:0000313" key="14">
    <source>
        <dbReference type="Proteomes" id="UP001381693"/>
    </source>
</evidence>
<dbReference type="PROSITE" id="PS50262">
    <property type="entry name" value="G_PROTEIN_RECEP_F1_2"/>
    <property type="match status" value="1"/>
</dbReference>
<keyword evidence="4 11" id="KW-0812">Transmembrane</keyword>
<feature type="domain" description="G-protein coupled receptors family 1 profile" evidence="12">
    <location>
        <begin position="370"/>
        <end position="701"/>
    </location>
</feature>
<evidence type="ECO:0000256" key="6">
    <source>
        <dbReference type="ARBA" id="ARBA00023040"/>
    </source>
</evidence>
<evidence type="ECO:0000256" key="5">
    <source>
        <dbReference type="ARBA" id="ARBA00022989"/>
    </source>
</evidence>
<proteinExistence type="inferred from homology"/>
<comment type="caution">
    <text evidence="13">The sequence shown here is derived from an EMBL/GenBank/DDBJ whole genome shotgun (WGS) entry which is preliminary data.</text>
</comment>
<feature type="transmembrane region" description="Helical" evidence="11">
    <location>
        <begin position="500"/>
        <end position="521"/>
    </location>
</feature>
<evidence type="ECO:0000256" key="11">
    <source>
        <dbReference type="SAM" id="Phobius"/>
    </source>
</evidence>